<dbReference type="EMBL" id="LAKJ01000012">
    <property type="protein sequence ID" value="KKI63905.1"/>
    <property type="molecule type" value="Genomic_DNA"/>
</dbReference>
<organism evidence="2 3">
    <name type="scientific">Staphylococcus cohnii subsp. cohnii</name>
    <dbReference type="NCBI Taxonomy" id="74704"/>
    <lineage>
        <taxon>Bacteria</taxon>
        <taxon>Bacillati</taxon>
        <taxon>Bacillota</taxon>
        <taxon>Bacilli</taxon>
        <taxon>Bacillales</taxon>
        <taxon>Staphylococcaceae</taxon>
        <taxon>Staphylococcus</taxon>
        <taxon>Staphylococcus cohnii species complex</taxon>
    </lineage>
</organism>
<name>A0A0M2P101_STACC</name>
<reference evidence="2 3" key="1">
    <citation type="submission" date="2015-03" db="EMBL/GenBank/DDBJ databases">
        <title>Genome Assembly of Staphylococcus cohnii subsp. cohnii strain G22B2.</title>
        <authorList>
            <person name="Nair G."/>
            <person name="Kaur G."/>
            <person name="Khatri I."/>
            <person name="Singh N.K."/>
            <person name="Sathyabama S."/>
            <person name="Maurya S.K."/>
            <person name="Subramanian S."/>
            <person name="Agrewala J.N."/>
            <person name="Mayilraj S."/>
        </authorList>
    </citation>
    <scope>NUCLEOTIDE SEQUENCE [LARGE SCALE GENOMIC DNA]</scope>
    <source>
        <strain evidence="2 3">G22B2</strain>
    </source>
</reference>
<dbReference type="PATRIC" id="fig|74704.6.peg.406"/>
<keyword evidence="1" id="KW-0472">Membrane</keyword>
<proteinExistence type="predicted"/>
<gene>
    <name evidence="2" type="ORF">UF66_0394</name>
</gene>
<keyword evidence="1" id="KW-1133">Transmembrane helix</keyword>
<protein>
    <submittedName>
        <fullName evidence="2">Uncharacterized protein</fullName>
    </submittedName>
</protein>
<evidence type="ECO:0000313" key="2">
    <source>
        <dbReference type="EMBL" id="KKI63905.1"/>
    </source>
</evidence>
<sequence length="62" mass="7348">MNFIIYPLLFGLIFALFKTLDLWYSKKIAKTSTSDWRFNPHLIWIMSIVGIFMGIAYVLLFK</sequence>
<comment type="caution">
    <text evidence="2">The sequence shown here is derived from an EMBL/GenBank/DDBJ whole genome shotgun (WGS) entry which is preliminary data.</text>
</comment>
<feature type="transmembrane region" description="Helical" evidence="1">
    <location>
        <begin position="41"/>
        <end position="61"/>
    </location>
</feature>
<evidence type="ECO:0000256" key="1">
    <source>
        <dbReference type="SAM" id="Phobius"/>
    </source>
</evidence>
<accession>A0A0M2P101</accession>
<keyword evidence="1" id="KW-0812">Transmembrane</keyword>
<evidence type="ECO:0000313" key="3">
    <source>
        <dbReference type="Proteomes" id="UP000034455"/>
    </source>
</evidence>
<dbReference type="AlphaFoldDB" id="A0A0M2P101"/>
<dbReference type="Proteomes" id="UP000034455">
    <property type="component" value="Unassembled WGS sequence"/>
</dbReference>